<feature type="transmembrane region" description="Helical" evidence="7">
    <location>
        <begin position="24"/>
        <end position="46"/>
    </location>
</feature>
<keyword evidence="12" id="KW-1185">Reference proteome</keyword>
<gene>
    <name evidence="11" type="ORF">SAMN05192551_10578</name>
</gene>
<name>A0A1I3EMV4_9FIRM</name>
<dbReference type="InterPro" id="IPR049278">
    <property type="entry name" value="MS_channel_C"/>
</dbReference>
<dbReference type="EMBL" id="FOQA01000005">
    <property type="protein sequence ID" value="SFI00316.1"/>
    <property type="molecule type" value="Genomic_DNA"/>
</dbReference>
<dbReference type="Pfam" id="PF21088">
    <property type="entry name" value="MS_channel_1st"/>
    <property type="match status" value="1"/>
</dbReference>
<dbReference type="Pfam" id="PF00924">
    <property type="entry name" value="MS_channel_2nd"/>
    <property type="match status" value="1"/>
</dbReference>
<evidence type="ECO:0000259" key="10">
    <source>
        <dbReference type="Pfam" id="PF21088"/>
    </source>
</evidence>
<dbReference type="Gene3D" id="1.10.287.1260">
    <property type="match status" value="1"/>
</dbReference>
<dbReference type="OrthoDB" id="9809206at2"/>
<evidence type="ECO:0000259" key="8">
    <source>
        <dbReference type="Pfam" id="PF00924"/>
    </source>
</evidence>
<dbReference type="FunFam" id="2.30.30.60:FF:000001">
    <property type="entry name" value="MscS Mechanosensitive ion channel"/>
    <property type="match status" value="1"/>
</dbReference>
<dbReference type="InterPro" id="IPR011066">
    <property type="entry name" value="MscS_channel_C_sf"/>
</dbReference>
<dbReference type="Gene3D" id="2.30.30.60">
    <property type="match status" value="1"/>
</dbReference>
<dbReference type="STRING" id="69895.SAMN05192551_10578"/>
<dbReference type="InterPro" id="IPR023408">
    <property type="entry name" value="MscS_beta-dom_sf"/>
</dbReference>
<dbReference type="InterPro" id="IPR006685">
    <property type="entry name" value="MscS_channel_2nd"/>
</dbReference>
<feature type="domain" description="Mechanosensitive ion channel MscS" evidence="8">
    <location>
        <begin position="123"/>
        <end position="187"/>
    </location>
</feature>
<dbReference type="InterPro" id="IPR045276">
    <property type="entry name" value="YbiO_bact"/>
</dbReference>
<dbReference type="PANTHER" id="PTHR30460">
    <property type="entry name" value="MODERATE CONDUCTANCE MECHANOSENSITIVE CHANNEL YBIO"/>
    <property type="match status" value="1"/>
</dbReference>
<feature type="domain" description="Mechanosensitive ion channel MscS C-terminal" evidence="9">
    <location>
        <begin position="197"/>
        <end position="278"/>
    </location>
</feature>
<comment type="similarity">
    <text evidence="2">Belongs to the MscS (TC 1.A.23) family.</text>
</comment>
<dbReference type="AlphaFoldDB" id="A0A1I3EMV4"/>
<keyword evidence="5 7" id="KW-1133">Transmembrane helix</keyword>
<evidence type="ECO:0000256" key="1">
    <source>
        <dbReference type="ARBA" id="ARBA00004651"/>
    </source>
</evidence>
<evidence type="ECO:0000313" key="11">
    <source>
        <dbReference type="EMBL" id="SFI00316.1"/>
    </source>
</evidence>
<evidence type="ECO:0000256" key="7">
    <source>
        <dbReference type="SAM" id="Phobius"/>
    </source>
</evidence>
<dbReference type="GO" id="GO:0005886">
    <property type="term" value="C:plasma membrane"/>
    <property type="evidence" value="ECO:0007669"/>
    <property type="project" value="UniProtKB-SubCell"/>
</dbReference>
<dbReference type="GO" id="GO:0008381">
    <property type="term" value="F:mechanosensitive monoatomic ion channel activity"/>
    <property type="evidence" value="ECO:0007669"/>
    <property type="project" value="InterPro"/>
</dbReference>
<comment type="subcellular location">
    <subcellularLocation>
        <location evidence="1">Cell membrane</location>
        <topology evidence="1">Multi-pass membrane protein</topology>
    </subcellularLocation>
</comment>
<evidence type="ECO:0000259" key="9">
    <source>
        <dbReference type="Pfam" id="PF21082"/>
    </source>
</evidence>
<accession>A0A1I3EMV4</accession>
<feature type="transmembrane region" description="Helical" evidence="7">
    <location>
        <begin position="105"/>
        <end position="125"/>
    </location>
</feature>
<feature type="domain" description="Mechanosensitive ion channel transmembrane helices 2/3" evidence="10">
    <location>
        <begin position="82"/>
        <end position="122"/>
    </location>
</feature>
<sequence>MNTFIQNIIEPIIRTYETITELEYVGGAIAIVLQVVFLLVLAKVAIRLLRGFIRRIFASKKHFGIDTEDARVKTLEGLLHSIVRYIVYFVAGTSILSSFGVQVGALLATAGVGGLAIGFGAQNLVRDIITGFFILFENQFTVGDYVEIEGAGGIVEEMGLRVTKVRDFTGDLHIMPNGAISKVINKSSGKMWAWVNMPIAYEEDIDRAIKVLEEASEELAKTNGNIVEGPEVLGVNELADSGVLIATLAYAAPMTQWSVAREMRKAYKQAFDREGIEIPYPRRVVIMANGEKEEVEENAHAAKPGR</sequence>
<evidence type="ECO:0000256" key="6">
    <source>
        <dbReference type="ARBA" id="ARBA00023136"/>
    </source>
</evidence>
<evidence type="ECO:0000256" key="4">
    <source>
        <dbReference type="ARBA" id="ARBA00022692"/>
    </source>
</evidence>
<keyword evidence="6 7" id="KW-0472">Membrane</keyword>
<dbReference type="RefSeq" id="WP_093371982.1">
    <property type="nucleotide sequence ID" value="NZ_FOQA01000005.1"/>
</dbReference>
<dbReference type="PANTHER" id="PTHR30460:SF0">
    <property type="entry name" value="MODERATE CONDUCTANCE MECHANOSENSITIVE CHANNEL YBIO"/>
    <property type="match status" value="1"/>
</dbReference>
<evidence type="ECO:0000256" key="5">
    <source>
        <dbReference type="ARBA" id="ARBA00022989"/>
    </source>
</evidence>
<dbReference type="SUPFAM" id="SSF82689">
    <property type="entry name" value="Mechanosensitive channel protein MscS (YggB), C-terminal domain"/>
    <property type="match status" value="1"/>
</dbReference>
<dbReference type="InterPro" id="IPR010920">
    <property type="entry name" value="LSM_dom_sf"/>
</dbReference>
<dbReference type="SUPFAM" id="SSF82861">
    <property type="entry name" value="Mechanosensitive channel protein MscS (YggB), transmembrane region"/>
    <property type="match status" value="1"/>
</dbReference>
<keyword evidence="4 7" id="KW-0812">Transmembrane</keyword>
<dbReference type="Pfam" id="PF21082">
    <property type="entry name" value="MS_channel_3rd"/>
    <property type="match status" value="1"/>
</dbReference>
<dbReference type="Proteomes" id="UP000199287">
    <property type="component" value="Unassembled WGS sequence"/>
</dbReference>
<protein>
    <submittedName>
        <fullName evidence="11">Small conductance mechanosensitive channel</fullName>
    </submittedName>
</protein>
<evidence type="ECO:0000256" key="2">
    <source>
        <dbReference type="ARBA" id="ARBA00008017"/>
    </source>
</evidence>
<reference evidence="12" key="1">
    <citation type="submission" date="2016-10" db="EMBL/GenBank/DDBJ databases">
        <authorList>
            <person name="Varghese N."/>
            <person name="Submissions S."/>
        </authorList>
    </citation>
    <scope>NUCLEOTIDE SEQUENCE [LARGE SCALE GENOMIC DNA]</scope>
    <source>
        <strain evidence="12">Z-7934</strain>
    </source>
</reference>
<dbReference type="InterPro" id="IPR011014">
    <property type="entry name" value="MscS_channel_TM-2"/>
</dbReference>
<keyword evidence="3" id="KW-1003">Cell membrane</keyword>
<dbReference type="InterPro" id="IPR049142">
    <property type="entry name" value="MS_channel_1st"/>
</dbReference>
<dbReference type="Gene3D" id="3.30.70.100">
    <property type="match status" value="1"/>
</dbReference>
<evidence type="ECO:0000313" key="12">
    <source>
        <dbReference type="Proteomes" id="UP000199287"/>
    </source>
</evidence>
<dbReference type="SUPFAM" id="SSF50182">
    <property type="entry name" value="Sm-like ribonucleoproteins"/>
    <property type="match status" value="1"/>
</dbReference>
<evidence type="ECO:0000256" key="3">
    <source>
        <dbReference type="ARBA" id="ARBA00022475"/>
    </source>
</evidence>
<feature type="transmembrane region" description="Helical" evidence="7">
    <location>
        <begin position="82"/>
        <end position="99"/>
    </location>
</feature>
<proteinExistence type="inferred from homology"/>
<organism evidence="11 12">
    <name type="scientific">Tindallia magadiensis</name>
    <dbReference type="NCBI Taxonomy" id="69895"/>
    <lineage>
        <taxon>Bacteria</taxon>
        <taxon>Bacillati</taxon>
        <taxon>Bacillota</taxon>
        <taxon>Clostridia</taxon>
        <taxon>Peptostreptococcales</taxon>
        <taxon>Tindalliaceae</taxon>
        <taxon>Tindallia</taxon>
    </lineage>
</organism>